<feature type="domain" description="HTH araC/xylS-type" evidence="7">
    <location>
        <begin position="155"/>
        <end position="253"/>
    </location>
</feature>
<dbReference type="InterPro" id="IPR011006">
    <property type="entry name" value="CheY-like_superfamily"/>
</dbReference>
<evidence type="ECO:0000256" key="4">
    <source>
        <dbReference type="ARBA" id="ARBA00023163"/>
    </source>
</evidence>
<dbReference type="PROSITE" id="PS01124">
    <property type="entry name" value="HTH_ARAC_FAMILY_2"/>
    <property type="match status" value="1"/>
</dbReference>
<dbReference type="PROSITE" id="PS00041">
    <property type="entry name" value="HTH_ARAC_FAMILY_1"/>
    <property type="match status" value="1"/>
</dbReference>
<dbReference type="SMART" id="SM00342">
    <property type="entry name" value="HTH_ARAC"/>
    <property type="match status" value="1"/>
</dbReference>
<protein>
    <recommendedName>
        <fullName evidence="1">Stage 0 sporulation protein A homolog</fullName>
    </recommendedName>
</protein>
<comment type="function">
    <text evidence="5">May play the central regulatory role in sporulation. It may be an element of the effector pathway responsible for the activation of sporulation genes in response to nutritional stress. Spo0A may act in concert with spo0H (a sigma factor) to control the expression of some genes that are critical to the sporulation process.</text>
</comment>
<dbReference type="InterPro" id="IPR018060">
    <property type="entry name" value="HTH_AraC"/>
</dbReference>
<dbReference type="RefSeq" id="WP_050640216.1">
    <property type="nucleotide sequence ID" value="NZ_CABKUE010000008.1"/>
</dbReference>
<feature type="domain" description="Response regulatory" evidence="8">
    <location>
        <begin position="2"/>
        <end position="119"/>
    </location>
</feature>
<dbReference type="Gene3D" id="1.10.10.60">
    <property type="entry name" value="Homeodomain-like"/>
    <property type="match status" value="2"/>
</dbReference>
<dbReference type="SUPFAM" id="SSF52172">
    <property type="entry name" value="CheY-like"/>
    <property type="match status" value="1"/>
</dbReference>
<gene>
    <name evidence="9" type="ORF">ERS852491_03157</name>
</gene>
<accession>A0A174HH59</accession>
<dbReference type="CDD" id="cd17536">
    <property type="entry name" value="REC_YesN-like"/>
    <property type="match status" value="1"/>
</dbReference>
<keyword evidence="2" id="KW-0805">Transcription regulation</keyword>
<evidence type="ECO:0000259" key="7">
    <source>
        <dbReference type="PROSITE" id="PS01124"/>
    </source>
</evidence>
<dbReference type="PRINTS" id="PR00032">
    <property type="entry name" value="HTHARAC"/>
</dbReference>
<dbReference type="PANTHER" id="PTHR43280">
    <property type="entry name" value="ARAC-FAMILY TRANSCRIPTIONAL REGULATOR"/>
    <property type="match status" value="1"/>
</dbReference>
<reference evidence="9 10" key="1">
    <citation type="submission" date="2015-09" db="EMBL/GenBank/DDBJ databases">
        <authorList>
            <consortium name="Pathogen Informatics"/>
        </authorList>
    </citation>
    <scope>NUCLEOTIDE SEQUENCE [LARGE SCALE GENOMIC DNA]</scope>
    <source>
        <strain evidence="9 10">2789STDY5834876</strain>
    </source>
</reference>
<dbReference type="SUPFAM" id="SSF46689">
    <property type="entry name" value="Homeodomain-like"/>
    <property type="match status" value="1"/>
</dbReference>
<evidence type="ECO:0000313" key="10">
    <source>
        <dbReference type="Proteomes" id="UP000095544"/>
    </source>
</evidence>
<dbReference type="Pfam" id="PF12833">
    <property type="entry name" value="HTH_18"/>
    <property type="match status" value="1"/>
</dbReference>
<dbReference type="Gene3D" id="3.40.50.2300">
    <property type="match status" value="1"/>
</dbReference>
<evidence type="ECO:0000256" key="3">
    <source>
        <dbReference type="ARBA" id="ARBA00023125"/>
    </source>
</evidence>
<dbReference type="Proteomes" id="UP000095544">
    <property type="component" value="Unassembled WGS sequence"/>
</dbReference>
<name>A0A174HH59_9FIRM</name>
<dbReference type="EMBL" id="CYZU01000031">
    <property type="protein sequence ID" value="CUO74272.1"/>
    <property type="molecule type" value="Genomic_DNA"/>
</dbReference>
<proteinExistence type="predicted"/>
<evidence type="ECO:0000256" key="2">
    <source>
        <dbReference type="ARBA" id="ARBA00023015"/>
    </source>
</evidence>
<dbReference type="Pfam" id="PF00072">
    <property type="entry name" value="Response_reg"/>
    <property type="match status" value="1"/>
</dbReference>
<dbReference type="InterPro" id="IPR001789">
    <property type="entry name" value="Sig_transdc_resp-reg_receiver"/>
</dbReference>
<evidence type="ECO:0000313" key="9">
    <source>
        <dbReference type="EMBL" id="CUO74272.1"/>
    </source>
</evidence>
<dbReference type="AlphaFoldDB" id="A0A174HH59"/>
<feature type="modified residue" description="4-aspartylphosphate" evidence="6">
    <location>
        <position position="54"/>
    </location>
</feature>
<evidence type="ECO:0000256" key="6">
    <source>
        <dbReference type="PROSITE-ProRule" id="PRU00169"/>
    </source>
</evidence>
<dbReference type="PROSITE" id="PS50110">
    <property type="entry name" value="RESPONSE_REGULATORY"/>
    <property type="match status" value="1"/>
</dbReference>
<dbReference type="GO" id="GO:0043565">
    <property type="term" value="F:sequence-specific DNA binding"/>
    <property type="evidence" value="ECO:0007669"/>
    <property type="project" value="InterPro"/>
</dbReference>
<evidence type="ECO:0000256" key="1">
    <source>
        <dbReference type="ARBA" id="ARBA00018672"/>
    </source>
</evidence>
<organism evidence="9 10">
    <name type="scientific">Faecalicatena contorta</name>
    <dbReference type="NCBI Taxonomy" id="39482"/>
    <lineage>
        <taxon>Bacteria</taxon>
        <taxon>Bacillati</taxon>
        <taxon>Bacillota</taxon>
        <taxon>Clostridia</taxon>
        <taxon>Lachnospirales</taxon>
        <taxon>Lachnospiraceae</taxon>
        <taxon>Faecalicatena</taxon>
    </lineage>
</organism>
<dbReference type="OrthoDB" id="1769137at2"/>
<keyword evidence="3" id="KW-0238">DNA-binding</keyword>
<evidence type="ECO:0000256" key="5">
    <source>
        <dbReference type="ARBA" id="ARBA00024867"/>
    </source>
</evidence>
<dbReference type="InterPro" id="IPR020449">
    <property type="entry name" value="Tscrpt_reg_AraC-type_HTH"/>
</dbReference>
<keyword evidence="4" id="KW-0804">Transcription</keyword>
<dbReference type="InterPro" id="IPR018062">
    <property type="entry name" value="HTH_AraC-typ_CS"/>
</dbReference>
<dbReference type="STRING" id="39482.ERS852491_03157"/>
<sequence length="266" mass="30309">MRVLVIEDEDKARQLIVRLLRQVDPGVQVVGEADNGNEGRELILKQLPDLAFVDIKMPGLSGLDMIRSLQPKKLQVNYVIISGYGEFHYAQEAIELGIKGYILKPVSYGDIERALNKAYTNLGGYSVPEEVKQTVKVAAVDELLTDIDTKKSMVRNAVNYVRQNISVRCRLSDAAENLRVSPEYLSRIFHDEMKITFMSFVKKVKIEHACVLLQKTDLKVYEIAAATGYDNDKYFCNIFREVMGVSPKKYREQHVETVFHCESQEK</sequence>
<dbReference type="GO" id="GO:0000160">
    <property type="term" value="P:phosphorelay signal transduction system"/>
    <property type="evidence" value="ECO:0007669"/>
    <property type="project" value="InterPro"/>
</dbReference>
<dbReference type="InterPro" id="IPR009057">
    <property type="entry name" value="Homeodomain-like_sf"/>
</dbReference>
<dbReference type="PANTHER" id="PTHR43280:SF2">
    <property type="entry name" value="HTH-TYPE TRANSCRIPTIONAL REGULATOR EXSA"/>
    <property type="match status" value="1"/>
</dbReference>
<dbReference type="SMART" id="SM00448">
    <property type="entry name" value="REC"/>
    <property type="match status" value="1"/>
</dbReference>
<evidence type="ECO:0000259" key="8">
    <source>
        <dbReference type="PROSITE" id="PS50110"/>
    </source>
</evidence>
<keyword evidence="6" id="KW-0597">Phosphoprotein</keyword>
<dbReference type="GO" id="GO:0003700">
    <property type="term" value="F:DNA-binding transcription factor activity"/>
    <property type="evidence" value="ECO:0007669"/>
    <property type="project" value="InterPro"/>
</dbReference>